<dbReference type="Gene3D" id="3.20.20.150">
    <property type="entry name" value="Divalent-metal-dependent TIM barrel enzymes"/>
    <property type="match status" value="1"/>
</dbReference>
<keyword evidence="7 9" id="KW-0464">Manganese</keyword>
<keyword evidence="8 9" id="KW-0456">Lyase</keyword>
<evidence type="ECO:0000313" key="11">
    <source>
        <dbReference type="Proteomes" id="UP001597299"/>
    </source>
</evidence>
<dbReference type="HAMAP" id="MF_00106">
    <property type="entry name" value="UxuA"/>
    <property type="match status" value="1"/>
</dbReference>
<dbReference type="PANTHER" id="PTHR30387">
    <property type="entry name" value="MANNONATE DEHYDRATASE"/>
    <property type="match status" value="1"/>
</dbReference>
<evidence type="ECO:0000256" key="5">
    <source>
        <dbReference type="ARBA" id="ARBA00012927"/>
    </source>
</evidence>
<sequence length="395" mass="43942">MEQTWRWFGPDDAVELRHIVQAGATGVVTALHQIPYGEVWTPEEIRRRKALVENPALGLRWSVVESLPIHERIKLGDGDLAPLLDNYRASLRNLAAEGISVVCYNFMPILDWTRTQLHAPLPGGGTALRFNIHEYVAFDLHILKRPGAEKGHSPEVLARAAEWFARSSETDRDGLLTNIMAGLPGAYDRYDVPQLRAMLERYDEVSREDLKANYKHFLEEIIPTAEECGLRLCVHPDDPPRSLFGLDRIVSNAEDIAFILGCVPSPSNGLTLCSGSLGANPANDVPAIAARFADKIHFAHLRNVRKDADGSFMEADHLGGDTDMVKLVRTLMAEERRRKAEGRADWEIPMRPDHGHELIDDAGRKTHPGYPIIGRLRGLAELRGVMAAIDQLEGA</sequence>
<protein>
    <recommendedName>
        <fullName evidence="5 9">Mannonate dehydratase</fullName>
        <ecNumber evidence="5 9">4.2.1.8</ecNumber>
    </recommendedName>
    <alternativeName>
        <fullName evidence="9">D-mannonate hydro-lyase</fullName>
    </alternativeName>
</protein>
<evidence type="ECO:0000256" key="7">
    <source>
        <dbReference type="ARBA" id="ARBA00023211"/>
    </source>
</evidence>
<evidence type="ECO:0000256" key="3">
    <source>
        <dbReference type="ARBA" id="ARBA00004892"/>
    </source>
</evidence>
<dbReference type="EMBL" id="JBHUHD010000001">
    <property type="protein sequence ID" value="MFD2141242.1"/>
    <property type="molecule type" value="Genomic_DNA"/>
</dbReference>
<keyword evidence="6 9" id="KW-0408">Iron</keyword>
<dbReference type="PANTHER" id="PTHR30387:SF2">
    <property type="entry name" value="MANNONATE DEHYDRATASE"/>
    <property type="match status" value="1"/>
</dbReference>
<evidence type="ECO:0000256" key="2">
    <source>
        <dbReference type="ARBA" id="ARBA00002713"/>
    </source>
</evidence>
<dbReference type="SUPFAM" id="SSF51658">
    <property type="entry name" value="Xylose isomerase-like"/>
    <property type="match status" value="1"/>
</dbReference>
<evidence type="ECO:0000256" key="1">
    <source>
        <dbReference type="ARBA" id="ARBA00001794"/>
    </source>
</evidence>
<evidence type="ECO:0000256" key="8">
    <source>
        <dbReference type="ARBA" id="ARBA00023239"/>
    </source>
</evidence>
<dbReference type="Proteomes" id="UP001597299">
    <property type="component" value="Unassembled WGS sequence"/>
</dbReference>
<dbReference type="NCBIfam" id="TIGR00695">
    <property type="entry name" value="uxuA"/>
    <property type="match status" value="1"/>
</dbReference>
<dbReference type="PIRSF" id="PIRSF016049">
    <property type="entry name" value="Man_dehyd"/>
    <property type="match status" value="1"/>
</dbReference>
<comment type="catalytic activity">
    <reaction evidence="1 9">
        <text>D-mannonate = 2-dehydro-3-deoxy-D-gluconate + H2O</text>
        <dbReference type="Rhea" id="RHEA:20097"/>
        <dbReference type="ChEBI" id="CHEBI:15377"/>
        <dbReference type="ChEBI" id="CHEBI:17767"/>
        <dbReference type="ChEBI" id="CHEBI:57990"/>
        <dbReference type="EC" id="4.2.1.8"/>
    </reaction>
</comment>
<dbReference type="Pfam" id="PF03786">
    <property type="entry name" value="UxuA"/>
    <property type="match status" value="1"/>
</dbReference>
<evidence type="ECO:0000256" key="6">
    <source>
        <dbReference type="ARBA" id="ARBA00023004"/>
    </source>
</evidence>
<comment type="similarity">
    <text evidence="4 9">Belongs to the mannonate dehydratase family.</text>
</comment>
<dbReference type="InterPro" id="IPR004628">
    <property type="entry name" value="Man_deHydtase"/>
</dbReference>
<accession>A0ABW4YYE8</accession>
<keyword evidence="11" id="KW-1185">Reference proteome</keyword>
<comment type="caution">
    <text evidence="10">The sequence shown here is derived from an EMBL/GenBank/DDBJ whole genome shotgun (WGS) entry which is preliminary data.</text>
</comment>
<dbReference type="GO" id="GO:0008927">
    <property type="term" value="F:mannonate dehydratase activity"/>
    <property type="evidence" value="ECO:0007669"/>
    <property type="project" value="UniProtKB-EC"/>
</dbReference>
<dbReference type="InterPro" id="IPR036237">
    <property type="entry name" value="Xyl_isomerase-like_sf"/>
</dbReference>
<comment type="cofactor">
    <cofactor evidence="9">
        <name>Fe(2+)</name>
        <dbReference type="ChEBI" id="CHEBI:29033"/>
    </cofactor>
    <cofactor evidence="9">
        <name>Mn(2+)</name>
        <dbReference type="ChEBI" id="CHEBI:29035"/>
    </cofactor>
</comment>
<proteinExistence type="inferred from homology"/>
<comment type="function">
    <text evidence="2 9">Catalyzes the dehydration of D-mannonate.</text>
</comment>
<comment type="pathway">
    <text evidence="3 9">Carbohydrate metabolism; pentose and glucuronate interconversion.</text>
</comment>
<dbReference type="RefSeq" id="WP_213350243.1">
    <property type="nucleotide sequence ID" value="NZ_JAHBGB010000002.1"/>
</dbReference>
<name>A0ABW4YYE8_9HYPH</name>
<organism evidence="10 11">
    <name type="scientific">Ancylobacter oerskovii</name>
    <dbReference type="NCBI Taxonomy" id="459519"/>
    <lineage>
        <taxon>Bacteria</taxon>
        <taxon>Pseudomonadati</taxon>
        <taxon>Pseudomonadota</taxon>
        <taxon>Alphaproteobacteria</taxon>
        <taxon>Hyphomicrobiales</taxon>
        <taxon>Xanthobacteraceae</taxon>
        <taxon>Ancylobacter</taxon>
    </lineage>
</organism>
<dbReference type="NCBIfam" id="NF003027">
    <property type="entry name" value="PRK03906.1"/>
    <property type="match status" value="1"/>
</dbReference>
<evidence type="ECO:0000256" key="9">
    <source>
        <dbReference type="HAMAP-Rule" id="MF_00106"/>
    </source>
</evidence>
<evidence type="ECO:0000313" key="10">
    <source>
        <dbReference type="EMBL" id="MFD2141242.1"/>
    </source>
</evidence>
<dbReference type="EC" id="4.2.1.8" evidence="5 9"/>
<evidence type="ECO:0000256" key="4">
    <source>
        <dbReference type="ARBA" id="ARBA00007389"/>
    </source>
</evidence>
<gene>
    <name evidence="9 10" type="primary">uxuA</name>
    <name evidence="10" type="ORF">ACFSNC_12565</name>
</gene>
<reference evidence="11" key="1">
    <citation type="journal article" date="2019" name="Int. J. Syst. Evol. Microbiol.">
        <title>The Global Catalogue of Microorganisms (GCM) 10K type strain sequencing project: providing services to taxonomists for standard genome sequencing and annotation.</title>
        <authorList>
            <consortium name="The Broad Institute Genomics Platform"/>
            <consortium name="The Broad Institute Genome Sequencing Center for Infectious Disease"/>
            <person name="Wu L."/>
            <person name="Ma J."/>
        </authorList>
    </citation>
    <scope>NUCLEOTIDE SEQUENCE [LARGE SCALE GENOMIC DNA]</scope>
    <source>
        <strain evidence="11">CCM 7435</strain>
    </source>
</reference>